<keyword evidence="1" id="KW-1133">Transmembrane helix</keyword>
<dbReference type="InterPro" id="IPR029058">
    <property type="entry name" value="AB_hydrolase_fold"/>
</dbReference>
<dbReference type="EMBL" id="FONV01000020">
    <property type="protein sequence ID" value="SFF75389.1"/>
    <property type="molecule type" value="Genomic_DNA"/>
</dbReference>
<name>A0A1I2LA99_9ACTN</name>
<feature type="transmembrane region" description="Helical" evidence="1">
    <location>
        <begin position="106"/>
        <end position="125"/>
    </location>
</feature>
<feature type="transmembrane region" description="Helical" evidence="1">
    <location>
        <begin position="6"/>
        <end position="24"/>
    </location>
</feature>
<keyword evidence="1" id="KW-0472">Membrane</keyword>
<keyword evidence="1" id="KW-0812">Transmembrane</keyword>
<accession>A0A1I2LA99</accession>
<feature type="transmembrane region" description="Helical" evidence="1">
    <location>
        <begin position="131"/>
        <end position="151"/>
    </location>
</feature>
<dbReference type="STRING" id="35752.SAMN05421541_120120"/>
<dbReference type="PANTHER" id="PTHR43433">
    <property type="entry name" value="HYDROLASE, ALPHA/BETA FOLD FAMILY PROTEIN"/>
    <property type="match status" value="1"/>
</dbReference>
<evidence type="ECO:0000259" key="2">
    <source>
        <dbReference type="Pfam" id="PF00561"/>
    </source>
</evidence>
<dbReference type="OrthoDB" id="3210164at2"/>
<reference evidence="3 4" key="1">
    <citation type="submission" date="2016-10" db="EMBL/GenBank/DDBJ databases">
        <authorList>
            <person name="de Groot N.N."/>
        </authorList>
    </citation>
    <scope>NUCLEOTIDE SEQUENCE [LARGE SCALE GENOMIC DNA]</scope>
    <source>
        <strain evidence="3 4">DSM 43019</strain>
    </source>
</reference>
<feature type="transmembrane region" description="Helical" evidence="1">
    <location>
        <begin position="163"/>
        <end position="187"/>
    </location>
</feature>
<dbReference type="GO" id="GO:0004806">
    <property type="term" value="F:triacylglycerol lipase activity"/>
    <property type="evidence" value="ECO:0007669"/>
    <property type="project" value="TreeGrafter"/>
</dbReference>
<keyword evidence="4" id="KW-1185">Reference proteome</keyword>
<protein>
    <submittedName>
        <fullName evidence="3">Pimeloyl-ACP methyl ester carboxylesterase</fullName>
    </submittedName>
</protein>
<gene>
    <name evidence="3" type="ORF">SAMN05421541_120120</name>
</gene>
<feature type="domain" description="AB hydrolase-1" evidence="2">
    <location>
        <begin position="221"/>
        <end position="325"/>
    </location>
</feature>
<organism evidence="3 4">
    <name type="scientific">Actinoplanes philippinensis</name>
    <dbReference type="NCBI Taxonomy" id="35752"/>
    <lineage>
        <taxon>Bacteria</taxon>
        <taxon>Bacillati</taxon>
        <taxon>Actinomycetota</taxon>
        <taxon>Actinomycetes</taxon>
        <taxon>Micromonosporales</taxon>
        <taxon>Micromonosporaceae</taxon>
        <taxon>Actinoplanes</taxon>
    </lineage>
</organism>
<dbReference type="SUPFAM" id="SSF53474">
    <property type="entry name" value="alpha/beta-Hydrolases"/>
    <property type="match status" value="1"/>
</dbReference>
<feature type="transmembrane region" description="Helical" evidence="1">
    <location>
        <begin position="73"/>
        <end position="94"/>
    </location>
</feature>
<feature type="transmembrane region" description="Helical" evidence="1">
    <location>
        <begin position="40"/>
        <end position="61"/>
    </location>
</feature>
<dbReference type="GO" id="GO:0046503">
    <property type="term" value="P:glycerolipid catabolic process"/>
    <property type="evidence" value="ECO:0007669"/>
    <property type="project" value="TreeGrafter"/>
</dbReference>
<dbReference type="Pfam" id="PF00561">
    <property type="entry name" value="Abhydrolase_1"/>
    <property type="match status" value="1"/>
</dbReference>
<evidence type="ECO:0000313" key="4">
    <source>
        <dbReference type="Proteomes" id="UP000199645"/>
    </source>
</evidence>
<dbReference type="RefSeq" id="WP_093621254.1">
    <property type="nucleotide sequence ID" value="NZ_BOMT01000094.1"/>
</dbReference>
<dbReference type="Proteomes" id="UP000199645">
    <property type="component" value="Unassembled WGS sequence"/>
</dbReference>
<evidence type="ECO:0000313" key="3">
    <source>
        <dbReference type="EMBL" id="SFF75389.1"/>
    </source>
</evidence>
<dbReference type="InterPro" id="IPR000073">
    <property type="entry name" value="AB_hydrolase_1"/>
</dbReference>
<dbReference type="AlphaFoldDB" id="A0A1I2LA99"/>
<sequence length="462" mass="48046">MWYGHELAAMAGLVAAWSVAAWQITRWRRSGDHDGRRRRILTAALGVATVAAVLLSVQHLARLGFYLDDQKAWPGTALALLPPLVIGAAVAYRMRGPAAPMSPPAWWVRSGLYSALALTAFELFPHGRLRLVDVLVPVMVTAVAGAVDAVASHRPARSAPSAATAAGAIGLALLALAGTVTVAAATVTAPALPDIRSVPVRAGRIDTEDDTLHFEVRGNGPPLLLIAGAGGDGGYYDRIADLLADSFEVITYDRRGNARSTRHHPATFSLAQQARDAVAVLTAAGHTSATVVGSSGGGLIGLQLAADHPGAVRKLLVHEAPLPFYDRRWATFLNAVAGTRLRYGSSPALLQFLFGLGIPASAFGATPPDAQSRGYDGSFVVGTELAGLLTTPPDIGHIAASGVPVVCAVGELSRRQGRLQATGMPRLAADLHAPLVTFPGHHLSYQDDPVGWAGALRAALAG</sequence>
<dbReference type="PANTHER" id="PTHR43433:SF5">
    <property type="entry name" value="AB HYDROLASE-1 DOMAIN-CONTAINING PROTEIN"/>
    <property type="match status" value="1"/>
</dbReference>
<evidence type="ECO:0000256" key="1">
    <source>
        <dbReference type="SAM" id="Phobius"/>
    </source>
</evidence>
<dbReference type="Gene3D" id="3.40.50.1820">
    <property type="entry name" value="alpha/beta hydrolase"/>
    <property type="match status" value="1"/>
</dbReference>
<proteinExistence type="predicted"/>
<dbReference type="InterPro" id="IPR050471">
    <property type="entry name" value="AB_hydrolase"/>
</dbReference>